<dbReference type="Proteomes" id="UP001432046">
    <property type="component" value="Chromosome"/>
</dbReference>
<reference evidence="1" key="1">
    <citation type="journal article" date="2021" name="Int. J. Syst. Evol. Microbiol.">
        <title>Bradyrhizobium septentrionale sp. nov. (sv. septentrionale) and Bradyrhizobium quebecense sp. nov. (sv. septentrionale) associated with legumes native to Canada possess rearranged symbiosis genes and numerous insertion sequences.</title>
        <authorList>
            <person name="Bromfield E.S.P."/>
            <person name="Cloutier S."/>
        </authorList>
    </citation>
    <scope>NUCLEOTIDE SEQUENCE</scope>
    <source>
        <strain evidence="1">5S5</strain>
    </source>
</reference>
<gene>
    <name evidence="1" type="ORF">WDK88_05960</name>
</gene>
<keyword evidence="2" id="KW-1185">Reference proteome</keyword>
<organism evidence="1 2">
    <name type="scientific">Bradyrhizobium septentrionale</name>
    <dbReference type="NCBI Taxonomy" id="1404411"/>
    <lineage>
        <taxon>Bacteria</taxon>
        <taxon>Pseudomonadati</taxon>
        <taxon>Pseudomonadota</taxon>
        <taxon>Alphaproteobacteria</taxon>
        <taxon>Hyphomicrobiales</taxon>
        <taxon>Nitrobacteraceae</taxon>
        <taxon>Bradyrhizobium</taxon>
    </lineage>
</organism>
<evidence type="ECO:0000313" key="2">
    <source>
        <dbReference type="Proteomes" id="UP001432046"/>
    </source>
</evidence>
<name>A0ABZ2P1R4_9BRAD</name>
<sequence>MFSIAALSLAVLRRAVIQLRSGSLRLDETGFEFAGYRRERYLWSDVGDFRVERGGKFENVGFRVRPPKDDPDALFAGIFAGIEGANVDDEFRYSRTRELSRMARKNDRASANLSTSTAAIASTKAICLMQSWSWRTRS</sequence>
<evidence type="ECO:0000313" key="1">
    <source>
        <dbReference type="EMBL" id="WXC81178.1"/>
    </source>
</evidence>
<dbReference type="EMBL" id="CP147711">
    <property type="protein sequence ID" value="WXC81178.1"/>
    <property type="molecule type" value="Genomic_DNA"/>
</dbReference>
<accession>A0ABZ2P1R4</accession>
<dbReference type="RefSeq" id="WP_338692202.1">
    <property type="nucleotide sequence ID" value="NZ_CP147708.1"/>
</dbReference>
<proteinExistence type="predicted"/>
<protein>
    <submittedName>
        <fullName evidence="1">Uncharacterized protein</fullName>
    </submittedName>
</protein>
<reference evidence="1" key="2">
    <citation type="submission" date="2024-03" db="EMBL/GenBank/DDBJ databases">
        <authorList>
            <person name="Bromfield E.S.P."/>
            <person name="Cloutier S."/>
        </authorList>
    </citation>
    <scope>NUCLEOTIDE SEQUENCE</scope>
    <source>
        <strain evidence="1">5S5</strain>
    </source>
</reference>